<keyword evidence="3" id="KW-1185">Reference proteome</keyword>
<dbReference type="InterPro" id="IPR001810">
    <property type="entry name" value="F-box_dom"/>
</dbReference>
<gene>
    <name evidence="2 4" type="primary">fbxb-34</name>
    <name evidence="2" type="ORF">CELE_W08F4.2</name>
    <name evidence="4" type="ORF">W08F4.2</name>
</gene>
<dbReference type="AlphaFoldDB" id="O02111"/>
<dbReference type="PANTHER" id="PTHR22899">
    <property type="entry name" value="CYCLIN-RELATED F-BOX FAMILY"/>
    <property type="match status" value="1"/>
</dbReference>
<dbReference type="Proteomes" id="UP000001940">
    <property type="component" value="Chromosome II"/>
</dbReference>
<sequence length="310" mass="35105">MTTVSFPLLNLPTSALQKILKKMNLVEHVSLSVLSEHMKQHITMLNKNQTASITVDSTSIVVHITTDMFQDVAIVLKLNQSSVKVRKYTNNGYTKTQLNVRGFAAKWLGHVNQVFLQNKGVLVRYYHSRILCKEVLEYISVLNIVRLIMNTNYIGNCHLLRLFPTLQTLIIANGPLPKSLLTYNLEMLEFDDEKVTIDDLLASNCSQFRIINSSFTNKELNILIRQWTEGSNACLKSIDISFSQIITSRFDESVLFKGVGYTWKEEVRPKKRRYTIERINGVQANVGICLAANICLSFNVGTHCSSTGLI</sequence>
<dbReference type="UCSC" id="W08F4.2">
    <property type="organism name" value="c. elegans"/>
</dbReference>
<dbReference type="Bgee" id="WBGene00021092">
    <property type="expression patterns" value="Expressed in embryo and 2 other cell types or tissues"/>
</dbReference>
<organism evidence="2 3">
    <name type="scientific">Caenorhabditis elegans</name>
    <dbReference type="NCBI Taxonomy" id="6239"/>
    <lineage>
        <taxon>Eukaryota</taxon>
        <taxon>Metazoa</taxon>
        <taxon>Ecdysozoa</taxon>
        <taxon>Nematoda</taxon>
        <taxon>Chromadorea</taxon>
        <taxon>Rhabditida</taxon>
        <taxon>Rhabditina</taxon>
        <taxon>Rhabditomorpha</taxon>
        <taxon>Rhabditoidea</taxon>
        <taxon>Rhabditidae</taxon>
        <taxon>Peloderinae</taxon>
        <taxon>Caenorhabditis</taxon>
    </lineage>
</organism>
<dbReference type="GeneID" id="189298"/>
<dbReference type="RefSeq" id="NP_493764.2">
    <property type="nucleotide sequence ID" value="NM_061363.3"/>
</dbReference>
<dbReference type="PROSITE" id="PS50181">
    <property type="entry name" value="FBOX"/>
    <property type="match status" value="1"/>
</dbReference>
<evidence type="ECO:0000313" key="4">
    <source>
        <dbReference type="WormBase" id="W08F4.2"/>
    </source>
</evidence>
<evidence type="ECO:0000259" key="1">
    <source>
        <dbReference type="PROSITE" id="PS50181"/>
    </source>
</evidence>
<dbReference type="CTD" id="189298"/>
<dbReference type="FunCoup" id="O02111">
    <property type="interactions" value="838"/>
</dbReference>
<dbReference type="InterPro" id="IPR012885">
    <property type="entry name" value="F-box_Sdz-33"/>
</dbReference>
<dbReference type="Pfam" id="PF07735">
    <property type="entry name" value="FBA_2"/>
    <property type="match status" value="1"/>
</dbReference>
<dbReference type="KEGG" id="cel:CELE_W08F4.2"/>
<name>O02111_CAEEL</name>
<accession>O02111</accession>
<dbReference type="InParanoid" id="O02111"/>
<dbReference type="EMBL" id="BX284602">
    <property type="protein sequence ID" value="CCD63945.1"/>
    <property type="molecule type" value="Genomic_DNA"/>
</dbReference>
<dbReference type="HOGENOM" id="CLU_028840_1_4_1"/>
<dbReference type="MINT" id="O02111"/>
<dbReference type="Pfam" id="PF00646">
    <property type="entry name" value="F-box"/>
    <property type="match status" value="1"/>
</dbReference>
<proteinExistence type="predicted"/>
<dbReference type="IntAct" id="O02111">
    <property type="interactions" value="1"/>
</dbReference>
<dbReference type="PANTHER" id="PTHR22899:SF0">
    <property type="entry name" value="F-BOX ASSOCIATED DOMAIN-CONTAINING PROTEIN-RELATED"/>
    <property type="match status" value="1"/>
</dbReference>
<dbReference type="WormBase" id="W08F4.2">
    <property type="protein sequence ID" value="CE46323"/>
    <property type="gene ID" value="WBGene00021092"/>
    <property type="gene designation" value="fbxb-34"/>
</dbReference>
<evidence type="ECO:0000313" key="2">
    <source>
        <dbReference type="EMBL" id="CCD63945.1"/>
    </source>
</evidence>
<protein>
    <submittedName>
        <fullName evidence="2">F-box domain-containing protein</fullName>
    </submittedName>
</protein>
<reference evidence="2 3" key="1">
    <citation type="journal article" date="1998" name="Science">
        <title>Genome sequence of the nematode C. elegans: a platform for investigating biology.</title>
        <authorList>
            <consortium name="The C. elegans sequencing consortium"/>
            <person name="Sulson J.E."/>
            <person name="Waterston R."/>
        </authorList>
    </citation>
    <scope>NUCLEOTIDE SEQUENCE [LARGE SCALE GENOMIC DNA]</scope>
    <source>
        <strain evidence="2 3">Bristol N2</strain>
    </source>
</reference>
<dbReference type="InterPro" id="IPR053222">
    <property type="entry name" value="Zygotic_Embryogenesis-Asso"/>
</dbReference>
<dbReference type="PaxDb" id="6239-W08F4.2"/>
<dbReference type="PhylomeDB" id="O02111"/>
<feature type="domain" description="F-box" evidence="1">
    <location>
        <begin position="5"/>
        <end position="54"/>
    </location>
</feature>
<evidence type="ECO:0000313" key="3">
    <source>
        <dbReference type="Proteomes" id="UP000001940"/>
    </source>
</evidence>
<dbReference type="AGR" id="WB:WBGene00021092"/>